<protein>
    <submittedName>
        <fullName evidence="1">Uncharacterized protein</fullName>
    </submittedName>
</protein>
<dbReference type="AlphaFoldDB" id="A0A2P2L2Q5"/>
<name>A0A2P2L2Q5_RHIMU</name>
<proteinExistence type="predicted"/>
<reference evidence="1" key="1">
    <citation type="submission" date="2018-02" db="EMBL/GenBank/DDBJ databases">
        <title>Rhizophora mucronata_Transcriptome.</title>
        <authorList>
            <person name="Meera S.P."/>
            <person name="Sreeshan A."/>
            <person name="Augustine A."/>
        </authorList>
    </citation>
    <scope>NUCLEOTIDE SEQUENCE</scope>
    <source>
        <tissue evidence="1">Leaf</tissue>
    </source>
</reference>
<evidence type="ECO:0000313" key="1">
    <source>
        <dbReference type="EMBL" id="MBX12262.1"/>
    </source>
</evidence>
<sequence length="73" mass="7995">MQTNLLILQIRSHALVSQAQHICVTQNYNDDLADQERCHQLGPYLLNAEVAKRSLSARSSQVTAGFSAPSSPT</sequence>
<accession>A0A2P2L2Q5</accession>
<organism evidence="1">
    <name type="scientific">Rhizophora mucronata</name>
    <name type="common">Asiatic mangrove</name>
    <dbReference type="NCBI Taxonomy" id="61149"/>
    <lineage>
        <taxon>Eukaryota</taxon>
        <taxon>Viridiplantae</taxon>
        <taxon>Streptophyta</taxon>
        <taxon>Embryophyta</taxon>
        <taxon>Tracheophyta</taxon>
        <taxon>Spermatophyta</taxon>
        <taxon>Magnoliopsida</taxon>
        <taxon>eudicotyledons</taxon>
        <taxon>Gunneridae</taxon>
        <taxon>Pentapetalae</taxon>
        <taxon>rosids</taxon>
        <taxon>fabids</taxon>
        <taxon>Malpighiales</taxon>
        <taxon>Rhizophoraceae</taxon>
        <taxon>Rhizophora</taxon>
    </lineage>
</organism>
<dbReference type="EMBL" id="GGEC01031778">
    <property type="protein sequence ID" value="MBX12262.1"/>
    <property type="molecule type" value="Transcribed_RNA"/>
</dbReference>